<comment type="caution">
    <text evidence="1">The sequence shown here is derived from an EMBL/GenBank/DDBJ whole genome shotgun (WGS) entry which is preliminary data.</text>
</comment>
<dbReference type="InterPro" id="IPR038537">
    <property type="entry name" value="TatT_sf"/>
</dbReference>
<dbReference type="Pfam" id="PF16811">
    <property type="entry name" value="TAtT"/>
    <property type="match status" value="1"/>
</dbReference>
<organism evidence="1 2">
    <name type="scientific">Limnohabitans curvus</name>
    <dbReference type="NCBI Taxonomy" id="323423"/>
    <lineage>
        <taxon>Bacteria</taxon>
        <taxon>Pseudomonadati</taxon>
        <taxon>Pseudomonadota</taxon>
        <taxon>Betaproteobacteria</taxon>
        <taxon>Burkholderiales</taxon>
        <taxon>Comamonadaceae</taxon>
        <taxon>Limnohabitans</taxon>
    </lineage>
</organism>
<accession>A0A315EV45</accession>
<dbReference type="EMBL" id="NESP01000001">
    <property type="protein sequence ID" value="PUE60645.1"/>
    <property type="molecule type" value="Genomic_DNA"/>
</dbReference>
<dbReference type="Proteomes" id="UP000251341">
    <property type="component" value="Unassembled WGS sequence"/>
</dbReference>
<reference evidence="1 2" key="1">
    <citation type="submission" date="2017-04" db="EMBL/GenBank/DDBJ databases">
        <title>Unexpected and diverse lifestyles within the genus Limnohabitans.</title>
        <authorList>
            <person name="Kasalicky V."/>
            <person name="Mehrshad M."/>
            <person name="Andrei S.-A."/>
            <person name="Salcher M."/>
            <person name="Kratochvilova H."/>
            <person name="Simek K."/>
            <person name="Ghai R."/>
        </authorList>
    </citation>
    <scope>NUCLEOTIDE SEQUENCE [LARGE SCALE GENOMIC DNA]</scope>
    <source>
        <strain evidence="1 2">MWH-C5</strain>
    </source>
</reference>
<gene>
    <name evidence="1" type="ORF">B9Z44_00965</name>
</gene>
<dbReference type="AlphaFoldDB" id="A0A315EV45"/>
<keyword evidence="2" id="KW-1185">Reference proteome</keyword>
<evidence type="ECO:0000313" key="1">
    <source>
        <dbReference type="EMBL" id="PUE60645.1"/>
    </source>
</evidence>
<protein>
    <submittedName>
        <fullName evidence="1">Uncharacterized protein</fullName>
    </submittedName>
</protein>
<dbReference type="InterPro" id="IPR031823">
    <property type="entry name" value="TatT"/>
</dbReference>
<name>A0A315EV45_9BURK</name>
<evidence type="ECO:0000313" key="2">
    <source>
        <dbReference type="Proteomes" id="UP000251341"/>
    </source>
</evidence>
<dbReference type="Gene3D" id="1.25.40.920">
    <property type="entry name" value="TRAP transporter T-component"/>
    <property type="match status" value="1"/>
</dbReference>
<sequence>MSSEDDLQLAREASAFYLKFSESVLKETPGHLKLAESVSAGFTQYAYAFVAFDAEKIDTKNPKVAAQMRERAARLYARAHRHAMVALERSHPGFGDALRKPDTKNPLQLTKTQVPLAYWAAASLGGWISMSKDAPDLVADLPLSMRLAELAWQTNPTYGQGALASLMGTLEAAKVGGSRPKAQAYFDQAIALSQGKEAGPLVAKAEGVALPAEDRKQFEQLLQQALAISQAHRSLQNEVMRERAQWLLSSVDELF</sequence>
<proteinExistence type="predicted"/>